<protein>
    <submittedName>
        <fullName evidence="6">Carbohydrate-binding module family 35 protein</fullName>
    </submittedName>
</protein>
<dbReference type="Gene3D" id="2.60.120.260">
    <property type="entry name" value="Galactose-binding domain-like"/>
    <property type="match status" value="1"/>
</dbReference>
<organism evidence="6 7">
    <name type="scientific">Hyaloscypha variabilis (strain UAMH 11265 / GT02V1 / F)</name>
    <name type="common">Meliniomyces variabilis</name>
    <dbReference type="NCBI Taxonomy" id="1149755"/>
    <lineage>
        <taxon>Eukaryota</taxon>
        <taxon>Fungi</taxon>
        <taxon>Dikarya</taxon>
        <taxon>Ascomycota</taxon>
        <taxon>Pezizomycotina</taxon>
        <taxon>Leotiomycetes</taxon>
        <taxon>Helotiales</taxon>
        <taxon>Hyaloscyphaceae</taxon>
        <taxon>Hyaloscypha</taxon>
        <taxon>Hyaloscypha variabilis</taxon>
    </lineage>
</organism>
<dbReference type="CDD" id="cd18821">
    <property type="entry name" value="GH43_Pc3Gal43A-like"/>
    <property type="match status" value="1"/>
</dbReference>
<dbReference type="InterPro" id="IPR006710">
    <property type="entry name" value="Glyco_hydro_43"/>
</dbReference>
<accession>A0A2J6QRR4</accession>
<evidence type="ECO:0000256" key="3">
    <source>
        <dbReference type="ARBA" id="ARBA00023295"/>
    </source>
</evidence>
<dbReference type="SUPFAM" id="SSF75005">
    <property type="entry name" value="Arabinanase/levansucrase/invertase"/>
    <property type="match status" value="1"/>
</dbReference>
<dbReference type="Gene3D" id="2.115.10.20">
    <property type="entry name" value="Glycosyl hydrolase domain, family 43"/>
    <property type="match status" value="1"/>
</dbReference>
<dbReference type="GO" id="GO:0004553">
    <property type="term" value="F:hydrolase activity, hydrolyzing O-glycosyl compounds"/>
    <property type="evidence" value="ECO:0007669"/>
    <property type="project" value="InterPro"/>
</dbReference>
<gene>
    <name evidence="6" type="ORF">L207DRAFT_504793</name>
</gene>
<dbReference type="InterPro" id="IPR023296">
    <property type="entry name" value="Glyco_hydro_beta-prop_sf"/>
</dbReference>
<dbReference type="Pfam" id="PF04616">
    <property type="entry name" value="Glyco_hydro_43"/>
    <property type="match status" value="1"/>
</dbReference>
<dbReference type="Proteomes" id="UP000235786">
    <property type="component" value="Unassembled WGS sequence"/>
</dbReference>
<dbReference type="Pfam" id="PF22704">
    <property type="entry name" value="CBM13-like"/>
    <property type="match status" value="1"/>
</dbReference>
<dbReference type="AlphaFoldDB" id="A0A2J6QRR4"/>
<comment type="similarity">
    <text evidence="1 4">Belongs to the glycosyl hydrolase 43 family.</text>
</comment>
<name>A0A2J6QRR4_HYAVF</name>
<keyword evidence="7" id="KW-1185">Reference proteome</keyword>
<proteinExistence type="inferred from homology"/>
<feature type="domain" description="Alpha-galactosidase CBM13" evidence="5">
    <location>
        <begin position="326"/>
        <end position="399"/>
    </location>
</feature>
<dbReference type="STRING" id="1149755.A0A2J6QRR4"/>
<dbReference type="EMBL" id="KZ613980">
    <property type="protein sequence ID" value="PMD28949.1"/>
    <property type="molecule type" value="Genomic_DNA"/>
</dbReference>
<dbReference type="InterPro" id="IPR055240">
    <property type="entry name" value="CBM13-like"/>
</dbReference>
<evidence type="ECO:0000256" key="1">
    <source>
        <dbReference type="ARBA" id="ARBA00009865"/>
    </source>
</evidence>
<evidence type="ECO:0000256" key="2">
    <source>
        <dbReference type="ARBA" id="ARBA00022801"/>
    </source>
</evidence>
<reference evidence="6 7" key="1">
    <citation type="submission" date="2016-04" db="EMBL/GenBank/DDBJ databases">
        <title>A degradative enzymes factory behind the ericoid mycorrhizal symbiosis.</title>
        <authorList>
            <consortium name="DOE Joint Genome Institute"/>
            <person name="Martino E."/>
            <person name="Morin E."/>
            <person name="Grelet G."/>
            <person name="Kuo A."/>
            <person name="Kohler A."/>
            <person name="Daghino S."/>
            <person name="Barry K."/>
            <person name="Choi C."/>
            <person name="Cichocki N."/>
            <person name="Clum A."/>
            <person name="Copeland A."/>
            <person name="Hainaut M."/>
            <person name="Haridas S."/>
            <person name="Labutti K."/>
            <person name="Lindquist E."/>
            <person name="Lipzen A."/>
            <person name="Khouja H.-R."/>
            <person name="Murat C."/>
            <person name="Ohm R."/>
            <person name="Olson A."/>
            <person name="Spatafora J."/>
            <person name="Veneault-Fourrey C."/>
            <person name="Henrissat B."/>
            <person name="Grigoriev I."/>
            <person name="Martin F."/>
            <person name="Perotto S."/>
        </authorList>
    </citation>
    <scope>NUCLEOTIDE SEQUENCE [LARGE SCALE GENOMIC DNA]</scope>
    <source>
        <strain evidence="6 7">F</strain>
    </source>
</reference>
<dbReference type="GO" id="GO:0005975">
    <property type="term" value="P:carbohydrate metabolic process"/>
    <property type="evidence" value="ECO:0007669"/>
    <property type="project" value="InterPro"/>
</dbReference>
<evidence type="ECO:0000313" key="7">
    <source>
        <dbReference type="Proteomes" id="UP000235786"/>
    </source>
</evidence>
<sequence length="415" mass="44988">MQAHGGGIVLDPATNLYYLIGENKQDGSAFESVNCYSSPDLVTWNFVNQVLKLQGSGDLGPNRVVERPHVLYNDGTKKWVLWMHIDDSNYGEAKAGVATCDMICGDYTYIGSKQPLGFQSRDMNVFKDTDGTGYLLTEDRKNGLRIDKLSDDYLTVEKATYLYKEDYEAPAMYKSGDTYFMFASHESGWSPNDNLYCTATSLSGPWSSWSLFATKGSNTFTSQTAHVENINGVVMYMGDRWHSDNLMTTTYVWLPLTISGTTATLHNEVNWILDISAGTWKSAPAESSFEAEDASNTISNGAKVADCAGCSGAKDVGYVGGKPDGTLTFPDVSSSVSTNTTIRIHYVNGDKSQRFANVVVNGVANIVAFLPTTGTTPGASTLTVPLKGGSANVVTFEAYNGGWGPDVDRLMVPQS</sequence>
<evidence type="ECO:0000313" key="6">
    <source>
        <dbReference type="EMBL" id="PMD28949.1"/>
    </source>
</evidence>
<dbReference type="PANTHER" id="PTHR22925">
    <property type="entry name" value="GLYCOSYL HYDROLASE 43 FAMILY MEMBER"/>
    <property type="match status" value="1"/>
</dbReference>
<dbReference type="OrthoDB" id="9970295at2759"/>
<evidence type="ECO:0000259" key="5">
    <source>
        <dbReference type="Pfam" id="PF22704"/>
    </source>
</evidence>
<dbReference type="PANTHER" id="PTHR22925:SF3">
    <property type="entry name" value="GLYCOSYL HYDROLASE FAMILY PROTEIN 43"/>
    <property type="match status" value="1"/>
</dbReference>
<dbReference type="CDD" id="cd04081">
    <property type="entry name" value="CBM35_galactosidase-like"/>
    <property type="match status" value="1"/>
</dbReference>
<evidence type="ECO:0000256" key="4">
    <source>
        <dbReference type="RuleBase" id="RU361187"/>
    </source>
</evidence>
<keyword evidence="3 4" id="KW-0326">Glycosidase</keyword>
<keyword evidence="2 4" id="KW-0378">Hydrolase</keyword>